<feature type="compositionally biased region" description="Polar residues" evidence="7">
    <location>
        <begin position="438"/>
        <end position="455"/>
    </location>
</feature>
<feature type="compositionally biased region" description="Polar residues" evidence="7">
    <location>
        <begin position="389"/>
        <end position="400"/>
    </location>
</feature>
<organism evidence="9 10">
    <name type="scientific">Clavelina lepadiformis</name>
    <name type="common">Light-bulb sea squirt</name>
    <name type="synonym">Ascidia lepadiformis</name>
    <dbReference type="NCBI Taxonomy" id="159417"/>
    <lineage>
        <taxon>Eukaryota</taxon>
        <taxon>Metazoa</taxon>
        <taxon>Chordata</taxon>
        <taxon>Tunicata</taxon>
        <taxon>Ascidiacea</taxon>
        <taxon>Aplousobranchia</taxon>
        <taxon>Clavelinidae</taxon>
        <taxon>Clavelina</taxon>
    </lineage>
</organism>
<feature type="DNA-binding region" description="Homeobox" evidence="6">
    <location>
        <begin position="144"/>
        <end position="206"/>
    </location>
</feature>
<dbReference type="PANTHER" id="PTHR11211">
    <property type="entry name" value="IROQUOIS-CLASS HOMEODOMAIN PROTEIN IRX"/>
    <property type="match status" value="1"/>
</dbReference>
<dbReference type="Pfam" id="PF05920">
    <property type="entry name" value="Homeobox_KN"/>
    <property type="match status" value="1"/>
</dbReference>
<dbReference type="InterPro" id="IPR001356">
    <property type="entry name" value="HD"/>
</dbReference>
<feature type="region of interest" description="Disordered" evidence="7">
    <location>
        <begin position="473"/>
        <end position="515"/>
    </location>
</feature>
<evidence type="ECO:0000256" key="7">
    <source>
        <dbReference type="SAM" id="MobiDB-lite"/>
    </source>
</evidence>
<sequence>MSYLSYPPFPHNNGLARRAMVTTSPANGVETDTRSSQPGPRAPGNAFPFMADARNFSARMPDLASALYGLPYSNTTASVGNGISSLYPGLPPGIDLATLQTTLSRMDPKEIPAAWRCAPPHLYPYDPALASLVYQGGYAPLALETARRKNATRETTSTLKTWLNEHRKNPYPTKGEKIMLAIVSKMTLTQVSTWFANARRRLKKENRMTWLPRNRCGDGRDSDDDAVDRGISSPTAKVDEVEMVTPPRQDENISSASAQHSSDSVNGPYQHYQQQMLLRHIASLPPHLRTPEALRHFQEQMQLSYFASGRLTKNGRTSSSEDSELRPFVHLPSKESPTSITDDTHRRNSVGSPSTSSHDRSPSPLHRPLTFISSNAASQHPFKDKSAISPKSSHSPTRVNGTLEGERIFRSQSLDVSSSAKSKIWSPANMALDKAQEKSVSGFQKDPQFSIQSKGTNDEQKVFVFPKMEKAYPSTQKVEESSMDIEDATSPTGKDMSSNSEDSSTSPKSGIDSQNSTAASAALDWMLEYKRQYSESIHPQQAFAARLASFASNCKELQKQPRFFGQFQRQVAPLFASPSFVFPDHSQISNDRESRKASSSSFRSREDESPVPTVISDAPINLSKNSRRQSDVTPYSPESSVEQKPRLPSISAK</sequence>
<dbReference type="CDD" id="cd00086">
    <property type="entry name" value="homeodomain"/>
    <property type="match status" value="1"/>
</dbReference>
<protein>
    <recommendedName>
        <fullName evidence="8">Homeobox domain-containing protein</fullName>
    </recommendedName>
</protein>
<comment type="caution">
    <text evidence="9">The sequence shown here is derived from an EMBL/GenBank/DDBJ whole genome shotgun (WGS) entry which is preliminary data.</text>
</comment>
<dbReference type="SMART" id="SM00389">
    <property type="entry name" value="HOX"/>
    <property type="match status" value="1"/>
</dbReference>
<feature type="compositionally biased region" description="Low complexity" evidence="7">
    <location>
        <begin position="254"/>
        <end position="264"/>
    </location>
</feature>
<feature type="region of interest" description="Disordered" evidence="7">
    <location>
        <begin position="583"/>
        <end position="653"/>
    </location>
</feature>
<dbReference type="PANTHER" id="PTHR11211:SF40">
    <property type="entry name" value="MIRROR, ISOFORM C"/>
    <property type="match status" value="1"/>
</dbReference>
<accession>A0ABP0GVK8</accession>
<evidence type="ECO:0000313" key="9">
    <source>
        <dbReference type="EMBL" id="CAK8695753.1"/>
    </source>
</evidence>
<feature type="region of interest" description="Disordered" evidence="7">
    <location>
        <begin position="213"/>
        <end position="267"/>
    </location>
</feature>
<dbReference type="EMBL" id="CAWYQH010000152">
    <property type="protein sequence ID" value="CAK8695753.1"/>
    <property type="molecule type" value="Genomic_DNA"/>
</dbReference>
<dbReference type="PROSITE" id="PS00027">
    <property type="entry name" value="HOMEOBOX_1"/>
    <property type="match status" value="1"/>
</dbReference>
<comment type="subcellular location">
    <subcellularLocation>
        <location evidence="1 6">Nucleus</location>
    </subcellularLocation>
</comment>
<dbReference type="InterPro" id="IPR017970">
    <property type="entry name" value="Homeobox_CS"/>
</dbReference>
<evidence type="ECO:0000259" key="8">
    <source>
        <dbReference type="PROSITE" id="PS50071"/>
    </source>
</evidence>
<proteinExistence type="inferred from homology"/>
<evidence type="ECO:0000256" key="2">
    <source>
        <dbReference type="ARBA" id="ARBA00008446"/>
    </source>
</evidence>
<keyword evidence="10" id="KW-1185">Reference proteome</keyword>
<dbReference type="Proteomes" id="UP001642483">
    <property type="component" value="Unassembled WGS sequence"/>
</dbReference>
<evidence type="ECO:0000256" key="6">
    <source>
        <dbReference type="PROSITE-ProRule" id="PRU00108"/>
    </source>
</evidence>
<evidence type="ECO:0000313" key="10">
    <source>
        <dbReference type="Proteomes" id="UP001642483"/>
    </source>
</evidence>
<dbReference type="SUPFAM" id="SSF46689">
    <property type="entry name" value="Homeodomain-like"/>
    <property type="match status" value="1"/>
</dbReference>
<dbReference type="PROSITE" id="PS50071">
    <property type="entry name" value="HOMEOBOX_2"/>
    <property type="match status" value="1"/>
</dbReference>
<feature type="region of interest" description="Disordered" evidence="7">
    <location>
        <begin position="26"/>
        <end position="45"/>
    </location>
</feature>
<comment type="similarity">
    <text evidence="2">Belongs to the TALE/IRO homeobox family.</text>
</comment>
<keyword evidence="5 6" id="KW-0539">Nucleus</keyword>
<evidence type="ECO:0000256" key="1">
    <source>
        <dbReference type="ARBA" id="ARBA00004123"/>
    </source>
</evidence>
<dbReference type="Gene3D" id="1.10.10.60">
    <property type="entry name" value="Homeodomain-like"/>
    <property type="match status" value="1"/>
</dbReference>
<name>A0ABP0GVK8_CLALP</name>
<feature type="compositionally biased region" description="Low complexity" evidence="7">
    <location>
        <begin position="497"/>
        <end position="509"/>
    </location>
</feature>
<dbReference type="InterPro" id="IPR008422">
    <property type="entry name" value="KN_HD"/>
</dbReference>
<reference evidence="9 10" key="1">
    <citation type="submission" date="2024-02" db="EMBL/GenBank/DDBJ databases">
        <authorList>
            <person name="Daric V."/>
            <person name="Darras S."/>
        </authorList>
    </citation>
    <scope>NUCLEOTIDE SEQUENCE [LARGE SCALE GENOMIC DNA]</scope>
</reference>
<feature type="compositionally biased region" description="Polar residues" evidence="7">
    <location>
        <begin position="631"/>
        <end position="642"/>
    </location>
</feature>
<gene>
    <name evidence="9" type="ORF">CVLEPA_LOCUS28977</name>
</gene>
<feature type="region of interest" description="Disordered" evidence="7">
    <location>
        <begin position="437"/>
        <end position="456"/>
    </location>
</feature>
<feature type="region of interest" description="Disordered" evidence="7">
    <location>
        <begin position="312"/>
        <end position="405"/>
    </location>
</feature>
<keyword evidence="4 6" id="KW-0371">Homeobox</keyword>
<keyword evidence="3 6" id="KW-0238">DNA-binding</keyword>
<evidence type="ECO:0000256" key="4">
    <source>
        <dbReference type="ARBA" id="ARBA00023155"/>
    </source>
</evidence>
<evidence type="ECO:0000256" key="3">
    <source>
        <dbReference type="ARBA" id="ARBA00023125"/>
    </source>
</evidence>
<dbReference type="InterPro" id="IPR009057">
    <property type="entry name" value="Homeodomain-like_sf"/>
</dbReference>
<feature type="domain" description="Homeobox" evidence="8">
    <location>
        <begin position="142"/>
        <end position="205"/>
    </location>
</feature>
<evidence type="ECO:0000256" key="5">
    <source>
        <dbReference type="ARBA" id="ARBA00023242"/>
    </source>
</evidence>